<dbReference type="SMART" id="SM00332">
    <property type="entry name" value="PP2Cc"/>
    <property type="match status" value="1"/>
</dbReference>
<feature type="region of interest" description="Disordered" evidence="1">
    <location>
        <begin position="1"/>
        <end position="24"/>
    </location>
</feature>
<dbReference type="InterPro" id="IPR001932">
    <property type="entry name" value="PPM-type_phosphatase-like_dom"/>
</dbReference>
<feature type="region of interest" description="Disordered" evidence="1">
    <location>
        <begin position="388"/>
        <end position="408"/>
    </location>
</feature>
<feature type="compositionally biased region" description="Polar residues" evidence="1">
    <location>
        <begin position="344"/>
        <end position="369"/>
    </location>
</feature>
<evidence type="ECO:0000256" key="1">
    <source>
        <dbReference type="SAM" id="MobiDB-lite"/>
    </source>
</evidence>
<organism evidence="3 4">
    <name type="scientific">Chlamydomonas reinhardtii</name>
    <name type="common">Chlamydomonas smithii</name>
    <dbReference type="NCBI Taxonomy" id="3055"/>
    <lineage>
        <taxon>Eukaryota</taxon>
        <taxon>Viridiplantae</taxon>
        <taxon>Chlorophyta</taxon>
        <taxon>core chlorophytes</taxon>
        <taxon>Chlorophyceae</taxon>
        <taxon>CS clade</taxon>
        <taxon>Chlamydomonadales</taxon>
        <taxon>Chlamydomonadaceae</taxon>
        <taxon>Chlamydomonas</taxon>
    </lineage>
</organism>
<dbReference type="KEGG" id="cre:CHLRE_08g358616v5"/>
<dbReference type="Proteomes" id="UP000006906">
    <property type="component" value="Chromosome 8"/>
</dbReference>
<dbReference type="AlphaFoldDB" id="A0A2K3DGC8"/>
<dbReference type="Pfam" id="PF00481">
    <property type="entry name" value="PP2C"/>
    <property type="match status" value="1"/>
</dbReference>
<dbReference type="PROSITE" id="PS51746">
    <property type="entry name" value="PPM_2"/>
    <property type="match status" value="1"/>
</dbReference>
<feature type="region of interest" description="Disordered" evidence="1">
    <location>
        <begin position="293"/>
        <end position="375"/>
    </location>
</feature>
<gene>
    <name evidence="3" type="ORF">CHLRE_08g358616v5</name>
</gene>
<protein>
    <recommendedName>
        <fullName evidence="2">PPM-type phosphatase domain-containing protein</fullName>
    </recommendedName>
</protein>
<dbReference type="SUPFAM" id="SSF81606">
    <property type="entry name" value="PP2C-like"/>
    <property type="match status" value="1"/>
</dbReference>
<reference evidence="3 4" key="1">
    <citation type="journal article" date="2007" name="Science">
        <title>The Chlamydomonas genome reveals the evolution of key animal and plant functions.</title>
        <authorList>
            <person name="Merchant S.S."/>
            <person name="Prochnik S.E."/>
            <person name="Vallon O."/>
            <person name="Harris E.H."/>
            <person name="Karpowicz S.J."/>
            <person name="Witman G.B."/>
            <person name="Terry A."/>
            <person name="Salamov A."/>
            <person name="Fritz-Laylin L.K."/>
            <person name="Marechal-Drouard L."/>
            <person name="Marshall W.F."/>
            <person name="Qu L.H."/>
            <person name="Nelson D.R."/>
            <person name="Sanderfoot A.A."/>
            <person name="Spalding M.H."/>
            <person name="Kapitonov V.V."/>
            <person name="Ren Q."/>
            <person name="Ferris P."/>
            <person name="Lindquist E."/>
            <person name="Shapiro H."/>
            <person name="Lucas S.M."/>
            <person name="Grimwood J."/>
            <person name="Schmutz J."/>
            <person name="Cardol P."/>
            <person name="Cerutti H."/>
            <person name="Chanfreau G."/>
            <person name="Chen C.L."/>
            <person name="Cognat V."/>
            <person name="Croft M.T."/>
            <person name="Dent R."/>
            <person name="Dutcher S."/>
            <person name="Fernandez E."/>
            <person name="Fukuzawa H."/>
            <person name="Gonzalez-Ballester D."/>
            <person name="Gonzalez-Halphen D."/>
            <person name="Hallmann A."/>
            <person name="Hanikenne M."/>
            <person name="Hippler M."/>
            <person name="Inwood W."/>
            <person name="Jabbari K."/>
            <person name="Kalanon M."/>
            <person name="Kuras R."/>
            <person name="Lefebvre P.A."/>
            <person name="Lemaire S.D."/>
            <person name="Lobanov A.V."/>
            <person name="Lohr M."/>
            <person name="Manuell A."/>
            <person name="Meier I."/>
            <person name="Mets L."/>
            <person name="Mittag M."/>
            <person name="Mittelmeier T."/>
            <person name="Moroney J.V."/>
            <person name="Moseley J."/>
            <person name="Napoli C."/>
            <person name="Nedelcu A.M."/>
            <person name="Niyogi K."/>
            <person name="Novoselov S.V."/>
            <person name="Paulsen I.T."/>
            <person name="Pazour G."/>
            <person name="Purton S."/>
            <person name="Ral J.P."/>
            <person name="Riano-Pachon D.M."/>
            <person name="Riekhof W."/>
            <person name="Rymarquis L."/>
            <person name="Schroda M."/>
            <person name="Stern D."/>
            <person name="Umen J."/>
            <person name="Willows R."/>
            <person name="Wilson N."/>
            <person name="Zimmer S.L."/>
            <person name="Allmer J."/>
            <person name="Balk J."/>
            <person name="Bisova K."/>
            <person name="Chen C.J."/>
            <person name="Elias M."/>
            <person name="Gendler K."/>
            <person name="Hauser C."/>
            <person name="Lamb M.R."/>
            <person name="Ledford H."/>
            <person name="Long J.C."/>
            <person name="Minagawa J."/>
            <person name="Page M.D."/>
            <person name="Pan J."/>
            <person name="Pootakham W."/>
            <person name="Roje S."/>
            <person name="Rose A."/>
            <person name="Stahlberg E."/>
            <person name="Terauchi A.M."/>
            <person name="Yang P."/>
            <person name="Ball S."/>
            <person name="Bowler C."/>
            <person name="Dieckmann C.L."/>
            <person name="Gladyshev V.N."/>
            <person name="Green P."/>
            <person name="Jorgensen R."/>
            <person name="Mayfield S."/>
            <person name="Mueller-Roeber B."/>
            <person name="Rajamani S."/>
            <person name="Sayre R.T."/>
            <person name="Brokstein P."/>
            <person name="Dubchak I."/>
            <person name="Goodstein D."/>
            <person name="Hornick L."/>
            <person name="Huang Y.W."/>
            <person name="Jhaveri J."/>
            <person name="Luo Y."/>
            <person name="Martinez D."/>
            <person name="Ngau W.C."/>
            <person name="Otillar B."/>
            <person name="Poliakov A."/>
            <person name="Porter A."/>
            <person name="Szajkowski L."/>
            <person name="Werner G."/>
            <person name="Zhou K."/>
            <person name="Grigoriev I.V."/>
            <person name="Rokhsar D.S."/>
            <person name="Grossman A.R."/>
        </authorList>
    </citation>
    <scope>NUCLEOTIDE SEQUENCE [LARGE SCALE GENOMIC DNA]</scope>
    <source>
        <strain evidence="4">CC-503</strain>
    </source>
</reference>
<dbReference type="GO" id="GO:0004722">
    <property type="term" value="F:protein serine/threonine phosphatase activity"/>
    <property type="evidence" value="ECO:0000318"/>
    <property type="project" value="GO_Central"/>
</dbReference>
<dbReference type="InterPro" id="IPR036457">
    <property type="entry name" value="PPM-type-like_dom_sf"/>
</dbReference>
<dbReference type="ExpressionAtlas" id="A0A2K3DGC8">
    <property type="expression patterns" value="baseline and differential"/>
</dbReference>
<dbReference type="PaxDb" id="3055-EDO97023"/>
<feature type="domain" description="PPM-type phosphatase" evidence="2">
    <location>
        <begin position="484"/>
        <end position="766"/>
    </location>
</feature>
<name>A0A2K3DGC8_CHLRE</name>
<evidence type="ECO:0000313" key="3">
    <source>
        <dbReference type="EMBL" id="PNW79576.1"/>
    </source>
</evidence>
<dbReference type="Gene3D" id="2.40.320.10">
    <property type="entry name" value="Hypothetical Protein Pfu-838710-001"/>
    <property type="match status" value="1"/>
</dbReference>
<dbReference type="Gramene" id="PNW79576">
    <property type="protein sequence ID" value="PNW79576"/>
    <property type="gene ID" value="CHLRE_08g358616v5"/>
</dbReference>
<dbReference type="GO" id="GO:1902531">
    <property type="term" value="P:regulation of intracellular signal transduction"/>
    <property type="evidence" value="ECO:0000318"/>
    <property type="project" value="GO_Central"/>
</dbReference>
<dbReference type="EMBL" id="CM008969">
    <property type="protein sequence ID" value="PNW79576.1"/>
    <property type="molecule type" value="Genomic_DNA"/>
</dbReference>
<keyword evidence="4" id="KW-1185">Reference proteome</keyword>
<evidence type="ECO:0000259" key="2">
    <source>
        <dbReference type="PROSITE" id="PS51746"/>
    </source>
</evidence>
<dbReference type="OrthoDB" id="10264738at2759"/>
<feature type="region of interest" description="Disordered" evidence="1">
    <location>
        <begin position="438"/>
        <end position="473"/>
    </location>
</feature>
<dbReference type="FunFam" id="3.60.40.10:FF:000202">
    <property type="entry name" value="Predicted protein"/>
    <property type="match status" value="1"/>
</dbReference>
<dbReference type="RefSeq" id="XP_042921767.1">
    <property type="nucleotide sequence ID" value="XM_043064767.1"/>
</dbReference>
<sequence>MSAPASGAGGGGGAAAGPPPPASMTECRTVGMMERSDQSTEFANLLRSLCASYCSHATHSMVLRLPLPPVPNAPPGGTWTGLRLTRRLGRSVVHSGQSGAGKAPHPFLDDPPERWEVRHEGPPLQGPALNSLPAAMREVSDAACYGAGAPEFFKVLGGKLEYEQYREGNEYSIIFHGHEIKVVLANVYSLNEPGVLRDATSVRRVGGALTVEASLLVPEGRHYEGANVLGAFGAQLVPYVRLTKPQDNGGQQQPLSHQQFLSGAGVQAALGGLSYGVNGRPLNGPTSIPYLQPSIFASPKAGGRMNSEPPTPTSGASGASGGLAAGRPTAQTPTGRAGALGSPKLSSGYNPVTGAASTPTRRNSGSLASTAPPGSLAGIQRMVEAAGGGLGNTMGRGGAASGPSASGGGGLFGSTQRAGSGFLGSTLGGGGNNLSATMPAATGSRPPTSAGQAALMSTAPAGSRPGTGLAGQLSRANSAVPGLSFSVGSNQSMGARGYQEDYRVIADPTSTPGMANMPNMLLGAAVYDGHGGKQVSHWLSSSYGLLHRCMEAVQHLVATGGSPNDVAGVLDDVFSACGSAALSGRMTAGSCVALLLLVQAAGVPWVLSANVGDSRTVLVSWDEEGGGGGGGGRPEGVALSIDHKLGPAKSSEETRRVQAAGGTVIQLFGTWRIDGSLAVARAIGDADFSRYVSYHPTVSCRQLARRDRWLVIASDGLWDVMSNEEVAMFCRAQHQLSAAKLAEALVREAVRNRGSGDNTTVVAVRLQYNPPPPAAS</sequence>
<dbReference type="PANTHER" id="PTHR47992">
    <property type="entry name" value="PROTEIN PHOSPHATASE"/>
    <property type="match status" value="1"/>
</dbReference>
<proteinExistence type="predicted"/>
<evidence type="ECO:0000313" key="4">
    <source>
        <dbReference type="Proteomes" id="UP000006906"/>
    </source>
</evidence>
<dbReference type="Gene3D" id="3.60.40.10">
    <property type="entry name" value="PPM-type phosphatase domain"/>
    <property type="match status" value="1"/>
</dbReference>
<dbReference type="GeneID" id="5727834"/>
<dbReference type="InterPro" id="IPR015655">
    <property type="entry name" value="PP2C"/>
</dbReference>
<accession>A0A2K3DGC8</accession>
<dbReference type="CDD" id="cd00143">
    <property type="entry name" value="PP2Cc"/>
    <property type="match status" value="1"/>
</dbReference>
<dbReference type="InParanoid" id="A0A2K3DGC8"/>